<gene>
    <name evidence="1" type="ORF">LEP1GSC150_3975</name>
</gene>
<accession>M3G919</accession>
<evidence type="ECO:0000313" key="2">
    <source>
        <dbReference type="Proteomes" id="UP000011778"/>
    </source>
</evidence>
<proteinExistence type="predicted"/>
<evidence type="ECO:0000313" key="1">
    <source>
        <dbReference type="EMBL" id="EMG21825.1"/>
    </source>
</evidence>
<dbReference type="EMBL" id="AFMD02000269">
    <property type="protein sequence ID" value="EMG21825.1"/>
    <property type="molecule type" value="Genomic_DNA"/>
</dbReference>
<dbReference type="AlphaFoldDB" id="M3G919"/>
<sequence length="80" mass="9136">MDKARSFSSEQILNGEAPNIRSLFQSILYSKKGLVIFQTQTPANFRLPVFLFGSNSNEGFVLSFCFFKQMYGFPDFAFCL</sequence>
<comment type="caution">
    <text evidence="1">The sequence shown here is derived from an EMBL/GenBank/DDBJ whole genome shotgun (WGS) entry which is preliminary data.</text>
</comment>
<organism evidence="1 2">
    <name type="scientific">Leptospira interrogans serovar Copenhageni str. LT2050</name>
    <dbReference type="NCBI Taxonomy" id="1001598"/>
    <lineage>
        <taxon>Bacteria</taxon>
        <taxon>Pseudomonadati</taxon>
        <taxon>Spirochaetota</taxon>
        <taxon>Spirochaetia</taxon>
        <taxon>Leptospirales</taxon>
        <taxon>Leptospiraceae</taxon>
        <taxon>Leptospira</taxon>
    </lineage>
</organism>
<protein>
    <submittedName>
        <fullName evidence="1">Uncharacterized protein</fullName>
    </submittedName>
</protein>
<name>M3G919_LEPIT</name>
<reference evidence="1 2" key="1">
    <citation type="submission" date="2013-02" db="EMBL/GenBank/DDBJ databases">
        <authorList>
            <person name="Harkins D.M."/>
            <person name="Durkin A.S."/>
            <person name="Brinkac L.M."/>
            <person name="Haft D.H."/>
            <person name="Selengut J.D."/>
            <person name="Sanka R."/>
            <person name="DePew J."/>
            <person name="Purushe J."/>
            <person name="Tulsiani S.M."/>
            <person name="Graham G.C."/>
            <person name="Burns M.-A."/>
            <person name="Dohnt M.F."/>
            <person name="Smythe L.D."/>
            <person name="McKay D.B."/>
            <person name="Craig S.B."/>
            <person name="Vinetz J.M."/>
            <person name="Sutton G.G."/>
            <person name="Nierman W.C."/>
            <person name="Fouts D.E."/>
        </authorList>
    </citation>
    <scope>NUCLEOTIDE SEQUENCE [LARGE SCALE GENOMIC DNA]</scope>
    <source>
        <strain evidence="1 2">LT2050</strain>
    </source>
</reference>
<dbReference type="Proteomes" id="UP000011778">
    <property type="component" value="Unassembled WGS sequence"/>
</dbReference>